<reference evidence="1" key="1">
    <citation type="submission" date="2021-02" db="EMBL/GenBank/DDBJ databases">
        <title>Infant gut strain persistence is associated with maternal origin, phylogeny, and functional potential including surface adhesion and iron acquisition.</title>
        <authorList>
            <person name="Lou Y.C."/>
        </authorList>
    </citation>
    <scope>NUCLEOTIDE SEQUENCE</scope>
    <source>
        <strain evidence="1">L2_039_000G1_dasL2_039_000G1_maxbin2.maxbin.077</strain>
    </source>
</reference>
<proteinExistence type="predicted"/>
<evidence type="ECO:0000313" key="2">
    <source>
        <dbReference type="Proteomes" id="UP000811365"/>
    </source>
</evidence>
<gene>
    <name evidence="1" type="ORF">KH315_11535</name>
</gene>
<accession>A0A9E1GLY4</accession>
<dbReference type="AlphaFoldDB" id="A0A9E1GLY4"/>
<evidence type="ECO:0000313" key="1">
    <source>
        <dbReference type="EMBL" id="MBS6622775.1"/>
    </source>
</evidence>
<name>A0A9E1GLY4_9FIRM</name>
<sequence>MEEAGKCRDCGAPVIGRAWYCPTCRKIRNRKIREKCADGKRVKVTCVRCGKQFETIRWPGAPAARYCPGCHHLAAGENRKAKRISREAAQKQLVRKLPGVAPMCRPLLPEPKGSKDSLDHVVWEIEVMNRRRVERHQPLLTYGKYIPFRDKLAKELKSALDWARKTQRFFKHR</sequence>
<organism evidence="1 2">
    <name type="scientific">Faecalibacterium prausnitzii</name>
    <dbReference type="NCBI Taxonomy" id="853"/>
    <lineage>
        <taxon>Bacteria</taxon>
        <taxon>Bacillati</taxon>
        <taxon>Bacillota</taxon>
        <taxon>Clostridia</taxon>
        <taxon>Eubacteriales</taxon>
        <taxon>Oscillospiraceae</taxon>
        <taxon>Faecalibacterium</taxon>
    </lineage>
</organism>
<dbReference type="Proteomes" id="UP000811365">
    <property type="component" value="Unassembled WGS sequence"/>
</dbReference>
<protein>
    <submittedName>
        <fullName evidence="1">Uncharacterized protein</fullName>
    </submittedName>
</protein>
<comment type="caution">
    <text evidence="1">The sequence shown here is derived from an EMBL/GenBank/DDBJ whole genome shotgun (WGS) entry which is preliminary data.</text>
</comment>
<dbReference type="EMBL" id="JAGZYH010000049">
    <property type="protein sequence ID" value="MBS6622775.1"/>
    <property type="molecule type" value="Genomic_DNA"/>
</dbReference>